<name>A0ABN1RZ95_9ACTN</name>
<dbReference type="Proteomes" id="UP001500665">
    <property type="component" value="Unassembled WGS sequence"/>
</dbReference>
<sequence>MKDPDLICSAKDCRAAAVWGLRWNNPKLHTPERRKVWLACDEHRESLTSFLDRRGFFKEAVPVAELTPADG</sequence>
<gene>
    <name evidence="1" type="ORF">GCM10009550_73710</name>
</gene>
<evidence type="ECO:0000313" key="1">
    <source>
        <dbReference type="EMBL" id="GAA0968401.1"/>
    </source>
</evidence>
<proteinExistence type="predicted"/>
<evidence type="ECO:0000313" key="2">
    <source>
        <dbReference type="Proteomes" id="UP001500665"/>
    </source>
</evidence>
<dbReference type="EMBL" id="BAAAHH010000056">
    <property type="protein sequence ID" value="GAA0968401.1"/>
    <property type="molecule type" value="Genomic_DNA"/>
</dbReference>
<accession>A0ABN1RZ95</accession>
<organism evidence="1 2">
    <name type="scientific">Actinocorallia libanotica</name>
    <dbReference type="NCBI Taxonomy" id="46162"/>
    <lineage>
        <taxon>Bacteria</taxon>
        <taxon>Bacillati</taxon>
        <taxon>Actinomycetota</taxon>
        <taxon>Actinomycetes</taxon>
        <taxon>Streptosporangiales</taxon>
        <taxon>Thermomonosporaceae</taxon>
        <taxon>Actinocorallia</taxon>
    </lineage>
</organism>
<evidence type="ECO:0008006" key="3">
    <source>
        <dbReference type="Google" id="ProtNLM"/>
    </source>
</evidence>
<comment type="caution">
    <text evidence="1">The sequence shown here is derived from an EMBL/GenBank/DDBJ whole genome shotgun (WGS) entry which is preliminary data.</text>
</comment>
<dbReference type="RefSeq" id="WP_344247051.1">
    <property type="nucleotide sequence ID" value="NZ_BAAAHH010000056.1"/>
</dbReference>
<keyword evidence="2" id="KW-1185">Reference proteome</keyword>
<protein>
    <recommendedName>
        <fullName evidence="3">Acetone carboxylase</fullName>
    </recommendedName>
</protein>
<reference evidence="1 2" key="1">
    <citation type="journal article" date="2019" name="Int. J. Syst. Evol. Microbiol.">
        <title>The Global Catalogue of Microorganisms (GCM) 10K type strain sequencing project: providing services to taxonomists for standard genome sequencing and annotation.</title>
        <authorList>
            <consortium name="The Broad Institute Genomics Platform"/>
            <consortium name="The Broad Institute Genome Sequencing Center for Infectious Disease"/>
            <person name="Wu L."/>
            <person name="Ma J."/>
        </authorList>
    </citation>
    <scope>NUCLEOTIDE SEQUENCE [LARGE SCALE GENOMIC DNA]</scope>
    <source>
        <strain evidence="1 2">JCM 10696</strain>
    </source>
</reference>